<evidence type="ECO:0000313" key="2">
    <source>
        <dbReference type="Proteomes" id="UP000028123"/>
    </source>
</evidence>
<organism evidence="1 2">
    <name type="scientific">Paenibacillus tyrfis</name>
    <dbReference type="NCBI Taxonomy" id="1501230"/>
    <lineage>
        <taxon>Bacteria</taxon>
        <taxon>Bacillati</taxon>
        <taxon>Bacillota</taxon>
        <taxon>Bacilli</taxon>
        <taxon>Bacillales</taxon>
        <taxon>Paenibacillaceae</taxon>
        <taxon>Paenibacillus</taxon>
    </lineage>
</organism>
<dbReference type="AlphaFoldDB" id="A0A081P9C9"/>
<proteinExistence type="predicted"/>
<comment type="caution">
    <text evidence="1">The sequence shown here is derived from an EMBL/GenBank/DDBJ whole genome shotgun (WGS) entry which is preliminary data.</text>
</comment>
<dbReference type="Proteomes" id="UP000028123">
    <property type="component" value="Unassembled WGS sequence"/>
</dbReference>
<sequence>MNSGNAKRDTKINCLKCKHFYVTWEPSFPRGCRAYGFKTADMPSALVMRSSGKPCLSYEEKIK</sequence>
<reference evidence="1 2" key="1">
    <citation type="submission" date="2014-06" db="EMBL/GenBank/DDBJ databases">
        <title>Draft genome sequence of Paenibacillus sp. MSt1.</title>
        <authorList>
            <person name="Aw Y.K."/>
            <person name="Ong K.S."/>
            <person name="Gan H.M."/>
            <person name="Lee S.M."/>
        </authorList>
    </citation>
    <scope>NUCLEOTIDE SEQUENCE [LARGE SCALE GENOMIC DNA]</scope>
    <source>
        <strain evidence="1 2">MSt1</strain>
    </source>
</reference>
<dbReference type="eggNOG" id="ENOG5033AUC">
    <property type="taxonomic scope" value="Bacteria"/>
</dbReference>
<name>A0A081P9C9_9BACL</name>
<accession>A0A081P9C9</accession>
<keyword evidence="2" id="KW-1185">Reference proteome</keyword>
<gene>
    <name evidence="1" type="ORF">ET33_25875</name>
</gene>
<protein>
    <submittedName>
        <fullName evidence="1">Uracil-DNA glycosylase</fullName>
    </submittedName>
</protein>
<evidence type="ECO:0000313" key="1">
    <source>
        <dbReference type="EMBL" id="KEQ27302.1"/>
    </source>
</evidence>
<dbReference type="EMBL" id="JNVM01000004">
    <property type="protein sequence ID" value="KEQ27302.1"/>
    <property type="molecule type" value="Genomic_DNA"/>
</dbReference>